<gene>
    <name evidence="14" type="ORF">FM037_26270</name>
</gene>
<evidence type="ECO:0000313" key="15">
    <source>
        <dbReference type="Proteomes" id="UP000315947"/>
    </source>
</evidence>
<sequence length="310" mass="34027">MQLNIITKLLISSMISTPMLVFADDDSNEKEQENARQLEVITITAQKRTESVKDVPLSVATINREALENMNISNTEELSSRIGNFSVSQSGQGFNIYMRGLGSGPNQGFEQTVGTYVDGIYRGRGHLMRSTFLDLEMVEVLRGPQGTLFGMNTTAGALNLTTASPTDYFSGYINTSYDMTYDGLTFEGAVSGPLADTLQARFAFRAVDSDGYMKNIITDESEVQHETLLGRLSLAWQPTDKLSIDLKLQQDKDEFTGDSNTKGILEPALAAANPDLAASLGIMVSASYRLRPRQQSERWRAASSPPVIRP</sequence>
<evidence type="ECO:0000256" key="4">
    <source>
        <dbReference type="ARBA" id="ARBA00022496"/>
    </source>
</evidence>
<dbReference type="Gene3D" id="2.40.170.20">
    <property type="entry name" value="TonB-dependent receptor, beta-barrel domain"/>
    <property type="match status" value="1"/>
</dbReference>
<comment type="similarity">
    <text evidence="11">Belongs to the TonB-dependent receptor family.</text>
</comment>
<dbReference type="PANTHER" id="PTHR32552">
    <property type="entry name" value="FERRICHROME IRON RECEPTOR-RELATED"/>
    <property type="match status" value="1"/>
</dbReference>
<protein>
    <recommendedName>
        <fullName evidence="13">TonB-dependent receptor plug domain-containing protein</fullName>
    </recommendedName>
</protein>
<evidence type="ECO:0000259" key="13">
    <source>
        <dbReference type="Pfam" id="PF07715"/>
    </source>
</evidence>
<feature type="domain" description="TonB-dependent receptor plug" evidence="13">
    <location>
        <begin position="52"/>
        <end position="157"/>
    </location>
</feature>
<evidence type="ECO:0000256" key="1">
    <source>
        <dbReference type="ARBA" id="ARBA00004571"/>
    </source>
</evidence>
<dbReference type="InterPro" id="IPR012910">
    <property type="entry name" value="Plug_dom"/>
</dbReference>
<dbReference type="InterPro" id="IPR036942">
    <property type="entry name" value="Beta-barrel_TonB_sf"/>
</dbReference>
<evidence type="ECO:0000256" key="11">
    <source>
        <dbReference type="PROSITE-ProRule" id="PRU01360"/>
    </source>
</evidence>
<keyword evidence="9 11" id="KW-0472">Membrane</keyword>
<organism evidence="14 15">
    <name type="scientific">Shewanella psychropiezotolerans</name>
    <dbReference type="NCBI Taxonomy" id="2593655"/>
    <lineage>
        <taxon>Bacteria</taxon>
        <taxon>Pseudomonadati</taxon>
        <taxon>Pseudomonadota</taxon>
        <taxon>Gammaproteobacteria</taxon>
        <taxon>Alteromonadales</taxon>
        <taxon>Shewanellaceae</taxon>
        <taxon>Shewanella</taxon>
    </lineage>
</organism>
<evidence type="ECO:0000256" key="6">
    <source>
        <dbReference type="ARBA" id="ARBA00023004"/>
    </source>
</evidence>
<keyword evidence="2 11" id="KW-0813">Transport</keyword>
<evidence type="ECO:0000256" key="3">
    <source>
        <dbReference type="ARBA" id="ARBA00022452"/>
    </source>
</evidence>
<evidence type="ECO:0000256" key="7">
    <source>
        <dbReference type="ARBA" id="ARBA00023065"/>
    </source>
</evidence>
<dbReference type="InterPro" id="IPR039426">
    <property type="entry name" value="TonB-dep_rcpt-like"/>
</dbReference>
<proteinExistence type="inferred from homology"/>
<evidence type="ECO:0000313" key="14">
    <source>
        <dbReference type="EMBL" id="QDO86123.1"/>
    </source>
</evidence>
<dbReference type="Pfam" id="PF07715">
    <property type="entry name" value="Plug"/>
    <property type="match status" value="1"/>
</dbReference>
<dbReference type="Proteomes" id="UP000315947">
    <property type="component" value="Chromosome"/>
</dbReference>
<accession>A0ABX5X458</accession>
<reference evidence="14 15" key="1">
    <citation type="submission" date="2019-07" db="EMBL/GenBank/DDBJ databases">
        <title>Shewanella sp. YLB-06 whole genomic sequence.</title>
        <authorList>
            <person name="Yu L."/>
        </authorList>
    </citation>
    <scope>NUCLEOTIDE SEQUENCE [LARGE SCALE GENOMIC DNA]</scope>
    <source>
        <strain evidence="14 15">YLB-06</strain>
    </source>
</reference>
<feature type="signal peptide" evidence="12">
    <location>
        <begin position="1"/>
        <end position="23"/>
    </location>
</feature>
<dbReference type="EMBL" id="CP041614">
    <property type="protein sequence ID" value="QDO86123.1"/>
    <property type="molecule type" value="Genomic_DNA"/>
</dbReference>
<dbReference type="SUPFAM" id="SSF56935">
    <property type="entry name" value="Porins"/>
    <property type="match status" value="1"/>
</dbReference>
<evidence type="ECO:0000256" key="8">
    <source>
        <dbReference type="ARBA" id="ARBA00023077"/>
    </source>
</evidence>
<keyword evidence="6" id="KW-0408">Iron</keyword>
<dbReference type="RefSeq" id="WP_144048430.1">
    <property type="nucleotide sequence ID" value="NZ_CP041614.1"/>
</dbReference>
<evidence type="ECO:0000256" key="9">
    <source>
        <dbReference type="ARBA" id="ARBA00023136"/>
    </source>
</evidence>
<dbReference type="PANTHER" id="PTHR32552:SF81">
    <property type="entry name" value="TONB-DEPENDENT OUTER MEMBRANE RECEPTOR"/>
    <property type="match status" value="1"/>
</dbReference>
<evidence type="ECO:0000256" key="5">
    <source>
        <dbReference type="ARBA" id="ARBA00022692"/>
    </source>
</evidence>
<evidence type="ECO:0000256" key="12">
    <source>
        <dbReference type="SAM" id="SignalP"/>
    </source>
</evidence>
<keyword evidence="3 11" id="KW-1134">Transmembrane beta strand</keyword>
<evidence type="ECO:0000256" key="10">
    <source>
        <dbReference type="ARBA" id="ARBA00023237"/>
    </source>
</evidence>
<dbReference type="PROSITE" id="PS52016">
    <property type="entry name" value="TONB_DEPENDENT_REC_3"/>
    <property type="match status" value="1"/>
</dbReference>
<evidence type="ECO:0000256" key="2">
    <source>
        <dbReference type="ARBA" id="ARBA00022448"/>
    </source>
</evidence>
<keyword evidence="10 11" id="KW-0998">Cell outer membrane</keyword>
<comment type="subcellular location">
    <subcellularLocation>
        <location evidence="1 11">Cell outer membrane</location>
        <topology evidence="1 11">Multi-pass membrane protein</topology>
    </subcellularLocation>
</comment>
<keyword evidence="12" id="KW-0732">Signal</keyword>
<keyword evidence="15" id="KW-1185">Reference proteome</keyword>
<keyword evidence="5 11" id="KW-0812">Transmembrane</keyword>
<keyword evidence="8" id="KW-0798">TonB box</keyword>
<feature type="chain" id="PRO_5045186609" description="TonB-dependent receptor plug domain-containing protein" evidence="12">
    <location>
        <begin position="24"/>
        <end position="310"/>
    </location>
</feature>
<keyword evidence="4" id="KW-0410">Iron transport</keyword>
<keyword evidence="7" id="KW-0406">Ion transport</keyword>
<name>A0ABX5X458_9GAMM</name>